<evidence type="ECO:0000256" key="1">
    <source>
        <dbReference type="SAM" id="MobiDB-lite"/>
    </source>
</evidence>
<comment type="caution">
    <text evidence="2">The sequence shown here is derived from an EMBL/GenBank/DDBJ whole genome shotgun (WGS) entry which is preliminary data.</text>
</comment>
<dbReference type="Proteomes" id="UP000606786">
    <property type="component" value="Unassembled WGS sequence"/>
</dbReference>
<feature type="compositionally biased region" description="Basic residues" evidence="1">
    <location>
        <begin position="101"/>
        <end position="111"/>
    </location>
</feature>
<keyword evidence="3" id="KW-1185">Reference proteome</keyword>
<feature type="compositionally biased region" description="Acidic residues" evidence="1">
    <location>
        <begin position="126"/>
        <end position="140"/>
    </location>
</feature>
<evidence type="ECO:0000313" key="3">
    <source>
        <dbReference type="Proteomes" id="UP000606786"/>
    </source>
</evidence>
<accession>A0A811US30</accession>
<protein>
    <submittedName>
        <fullName evidence="2">(Mediterranean fruit fly) hypothetical protein</fullName>
    </submittedName>
</protein>
<name>A0A811US30_CERCA</name>
<dbReference type="EMBL" id="CAJHJT010000023">
    <property type="protein sequence ID" value="CAD7001962.1"/>
    <property type="molecule type" value="Genomic_DNA"/>
</dbReference>
<dbReference type="AlphaFoldDB" id="A0A811US30"/>
<sequence>MPHLERKLRKQVDFLYCINKGDVPLFTIRVDHLGPLDVTSKNIKCSMWKRPNRKGEQSHPFCWQKCQQTSRQNGNRKGQYGYQYGKGQYDLIAIKVTQFTPRKKRSKKKSEVRRGKSGSISSNGNESDEDEADDEQDGRV</sequence>
<proteinExistence type="predicted"/>
<evidence type="ECO:0000313" key="2">
    <source>
        <dbReference type="EMBL" id="CAD7001962.1"/>
    </source>
</evidence>
<organism evidence="2 3">
    <name type="scientific">Ceratitis capitata</name>
    <name type="common">Mediterranean fruit fly</name>
    <name type="synonym">Tephritis capitata</name>
    <dbReference type="NCBI Taxonomy" id="7213"/>
    <lineage>
        <taxon>Eukaryota</taxon>
        <taxon>Metazoa</taxon>
        <taxon>Ecdysozoa</taxon>
        <taxon>Arthropoda</taxon>
        <taxon>Hexapoda</taxon>
        <taxon>Insecta</taxon>
        <taxon>Pterygota</taxon>
        <taxon>Neoptera</taxon>
        <taxon>Endopterygota</taxon>
        <taxon>Diptera</taxon>
        <taxon>Brachycera</taxon>
        <taxon>Muscomorpha</taxon>
        <taxon>Tephritoidea</taxon>
        <taxon>Tephritidae</taxon>
        <taxon>Ceratitis</taxon>
        <taxon>Ceratitis</taxon>
    </lineage>
</organism>
<reference evidence="2" key="1">
    <citation type="submission" date="2020-11" db="EMBL/GenBank/DDBJ databases">
        <authorList>
            <person name="Whitehead M."/>
        </authorList>
    </citation>
    <scope>NUCLEOTIDE SEQUENCE</scope>
    <source>
        <strain evidence="2">EGII</strain>
    </source>
</reference>
<feature type="region of interest" description="Disordered" evidence="1">
    <location>
        <begin position="100"/>
        <end position="140"/>
    </location>
</feature>
<gene>
    <name evidence="2" type="ORF">CCAP1982_LOCUS10449</name>
</gene>